<dbReference type="EMBL" id="LWGZ01000639">
    <property type="protein sequence ID" value="OAX59423.1"/>
    <property type="molecule type" value="Genomic_DNA"/>
</dbReference>
<dbReference type="Pfam" id="PF19302">
    <property type="entry name" value="DUF5915"/>
    <property type="match status" value="1"/>
</dbReference>
<reference evidence="1 2" key="1">
    <citation type="submission" date="2016-04" db="EMBL/GenBank/DDBJ databases">
        <title>Identification of putative biosynthetic pathways for the production of bioactive secondary metabolites by the marine actinomycete Kocuria kristinae RUTW2-3.</title>
        <authorList>
            <person name="Waterworth S.C."/>
            <person name="Walmsley T.A."/>
            <person name="Matongo T."/>
            <person name="Davies-Coleman M.T."/>
            <person name="Dorrington R.A."/>
        </authorList>
    </citation>
    <scope>NUCLEOTIDE SEQUENCE [LARGE SCALE GENOMIC DNA]</scope>
    <source>
        <strain evidence="1 2">RUTW4-5</strain>
    </source>
</reference>
<protein>
    <submittedName>
        <fullName evidence="1">Uncharacterized protein</fullName>
    </submittedName>
</protein>
<evidence type="ECO:0000313" key="2">
    <source>
        <dbReference type="Proteomes" id="UP000092021"/>
    </source>
</evidence>
<organism evidence="1 2">
    <name type="scientific">Rothia kristinae</name>
    <dbReference type="NCBI Taxonomy" id="37923"/>
    <lineage>
        <taxon>Bacteria</taxon>
        <taxon>Bacillati</taxon>
        <taxon>Actinomycetota</taxon>
        <taxon>Actinomycetes</taxon>
        <taxon>Micrococcales</taxon>
        <taxon>Micrococcaceae</taxon>
        <taxon>Rothia</taxon>
    </lineage>
</organism>
<comment type="caution">
    <text evidence="1">The sequence shown here is derived from an EMBL/GenBank/DDBJ whole genome shotgun (WGS) entry which is preliminary data.</text>
</comment>
<accession>A0A657IUP2</accession>
<gene>
    <name evidence="1" type="ORF">A5N15_07250</name>
</gene>
<dbReference type="AlphaFoldDB" id="A0A657IUP2"/>
<sequence length="103" mass="11019">MQQAIRAAKAGDWRTDGDGVVVGSETLEEPLGLQPGEFELETVVDESAGTERAVAVIDGGFLVLDTHLTPELQAEGTARDVIRAIQQAARTRTSWSRTGSAPW</sequence>
<name>A0A657IUP2_9MICC</name>
<proteinExistence type="predicted"/>
<dbReference type="Proteomes" id="UP000092021">
    <property type="component" value="Unassembled WGS sequence"/>
</dbReference>
<evidence type="ECO:0000313" key="1">
    <source>
        <dbReference type="EMBL" id="OAX59423.1"/>
    </source>
</evidence>